<dbReference type="AlphaFoldDB" id="A0A8X8GG00"/>
<name>A0A8X8GG00_ACIFI</name>
<sequence>MSIDLKEDEIYRLGDAESLGTSIDGDFEYFALVRKAEVANCRVRYYAGCQRSVAGESCDADIQWEGDPYGCFTEAARAAEEMALDMRDADEIASSRSGGFGTSAVYE</sequence>
<dbReference type="Proteomes" id="UP000887300">
    <property type="component" value="Unassembled WGS sequence"/>
</dbReference>
<evidence type="ECO:0000313" key="2">
    <source>
        <dbReference type="Proteomes" id="UP000887300"/>
    </source>
</evidence>
<organism evidence="1 2">
    <name type="scientific">Acidithiobacillus ferridurans</name>
    <dbReference type="NCBI Taxonomy" id="1232575"/>
    <lineage>
        <taxon>Bacteria</taxon>
        <taxon>Pseudomonadati</taxon>
        <taxon>Pseudomonadota</taxon>
        <taxon>Acidithiobacillia</taxon>
        <taxon>Acidithiobacillales</taxon>
        <taxon>Acidithiobacillaceae</taxon>
        <taxon>Acidithiobacillus</taxon>
    </lineage>
</organism>
<dbReference type="EMBL" id="JABBHS010000534">
    <property type="protein sequence ID" value="MBU2724906.1"/>
    <property type="molecule type" value="Genomic_DNA"/>
</dbReference>
<dbReference type="RefSeq" id="WP_215886047.1">
    <property type="nucleotide sequence ID" value="NZ_CP134225.1"/>
</dbReference>
<reference evidence="1" key="1">
    <citation type="journal article" date="2021" name="ISME J.">
        <title>Genomic evolution of the class Acidithiobacillia: deep-branching Proteobacteria living in extreme acidic conditions.</title>
        <authorList>
            <person name="Moya-Beltran A."/>
            <person name="Beard S."/>
            <person name="Rojas-Villalobos C."/>
            <person name="Issotta F."/>
            <person name="Gallardo Y."/>
            <person name="Ulloa R."/>
            <person name="Giaveno A."/>
            <person name="Degli Esposti M."/>
            <person name="Johnson D.B."/>
            <person name="Quatrini R."/>
        </authorList>
    </citation>
    <scope>NUCLEOTIDE SEQUENCE</scope>
    <source>
        <strain evidence="1">DSM 583</strain>
    </source>
</reference>
<evidence type="ECO:0000313" key="1">
    <source>
        <dbReference type="EMBL" id="MBU2724906.1"/>
    </source>
</evidence>
<proteinExistence type="predicted"/>
<comment type="caution">
    <text evidence="1">The sequence shown here is derived from an EMBL/GenBank/DDBJ whole genome shotgun (WGS) entry which is preliminary data.</text>
</comment>
<accession>A0A8X8GG00</accession>
<gene>
    <name evidence="1" type="ORF">HF568_17290</name>
</gene>
<protein>
    <submittedName>
        <fullName evidence="1">Uncharacterized protein</fullName>
    </submittedName>
</protein>